<sequence length="73" mass="7969">MIWRGCFAQTGLPEVFPTYMHGTAVPPGSFVRAPVRRCDLRHGMLQFALDLSALATAQVKAGQFGTQHLNVVV</sequence>
<dbReference type="Proteomes" id="UP000195072">
    <property type="component" value="Unassembled WGS sequence"/>
</dbReference>
<gene>
    <name evidence="1" type="ORF">HK16_02645</name>
</gene>
<name>A0A252EEG2_9PROT</name>
<protein>
    <submittedName>
        <fullName evidence="1">Uncharacterized protein</fullName>
    </submittedName>
</protein>
<reference evidence="1 2" key="1">
    <citation type="submission" date="2014-06" db="EMBL/GenBank/DDBJ databases">
        <authorList>
            <person name="Ju J."/>
            <person name="Zhang J."/>
        </authorList>
    </citation>
    <scope>NUCLEOTIDE SEQUENCE [LARGE SCALE GENOMIC DNA]</scope>
    <source>
        <strain evidence="1">DmL_050</strain>
    </source>
</reference>
<evidence type="ECO:0000313" key="1">
    <source>
        <dbReference type="EMBL" id="OUL64682.1"/>
    </source>
</evidence>
<evidence type="ECO:0000313" key="2">
    <source>
        <dbReference type="Proteomes" id="UP000195072"/>
    </source>
</evidence>
<proteinExistence type="predicted"/>
<comment type="caution">
    <text evidence="1">The sequence shown here is derived from an EMBL/GenBank/DDBJ whole genome shotgun (WGS) entry which is preliminary data.</text>
</comment>
<dbReference type="EMBL" id="JOOZ01000136">
    <property type="protein sequence ID" value="OUL64682.1"/>
    <property type="molecule type" value="Genomic_DNA"/>
</dbReference>
<accession>A0A252EEG2</accession>
<dbReference type="AlphaFoldDB" id="A0A252EEG2"/>
<organism evidence="1 2">
    <name type="scientific">Acetobacter senegalensis</name>
    <dbReference type="NCBI Taxonomy" id="446692"/>
    <lineage>
        <taxon>Bacteria</taxon>
        <taxon>Pseudomonadati</taxon>
        <taxon>Pseudomonadota</taxon>
        <taxon>Alphaproteobacteria</taxon>
        <taxon>Acetobacterales</taxon>
        <taxon>Acetobacteraceae</taxon>
        <taxon>Acetobacter</taxon>
    </lineage>
</organism>